<dbReference type="AlphaFoldDB" id="A0A328PTZ7"/>
<dbReference type="Proteomes" id="UP000249762">
    <property type="component" value="Unassembled WGS sequence"/>
</dbReference>
<sequence>MIKKLIFIAGLTGSTFSYFFLVKPTKDLIGASDLKISSETKKLSELSSDCYVLEKLNDLQWLVCSSFEKEKQPIFYLQETNTINKFIWKINKVSLVTERDKSYHLRFNLAGNQTLNVLVKDPIKYFWINNLDPLKDCSINLSSNNLYCERISKLNKAFTIIKLDKYL</sequence>
<keyword evidence="2" id="KW-1185">Reference proteome</keyword>
<evidence type="ECO:0000313" key="1">
    <source>
        <dbReference type="EMBL" id="RAO95230.1"/>
    </source>
</evidence>
<protein>
    <submittedName>
        <fullName evidence="1">Uncharacterized protein</fullName>
    </submittedName>
</protein>
<evidence type="ECO:0000313" key="2">
    <source>
        <dbReference type="Proteomes" id="UP000249762"/>
    </source>
</evidence>
<organism evidence="1 2">
    <name type="scientific">Mycoplasma wenyonii</name>
    <dbReference type="NCBI Taxonomy" id="65123"/>
    <lineage>
        <taxon>Bacteria</taxon>
        <taxon>Bacillati</taxon>
        <taxon>Mycoplasmatota</taxon>
        <taxon>Mollicutes</taxon>
        <taxon>Mycoplasmataceae</taxon>
        <taxon>Mycoplasma</taxon>
    </lineage>
</organism>
<dbReference type="EMBL" id="QKVO01000002">
    <property type="protein sequence ID" value="RAO95230.1"/>
    <property type="molecule type" value="Genomic_DNA"/>
</dbReference>
<gene>
    <name evidence="1" type="ORF">DNK47_01240</name>
</gene>
<comment type="caution">
    <text evidence="1">The sequence shown here is derived from an EMBL/GenBank/DDBJ whole genome shotgun (WGS) entry which is preliminary data.</text>
</comment>
<name>A0A328PTZ7_9MOLU</name>
<dbReference type="RefSeq" id="WP_112665207.1">
    <property type="nucleotide sequence ID" value="NZ_QKVO01000002.1"/>
</dbReference>
<accession>A0A328PTZ7</accession>
<proteinExistence type="predicted"/>
<reference evidence="2" key="1">
    <citation type="submission" date="2018-06" db="EMBL/GenBank/DDBJ databases">
        <authorList>
            <person name="Martinez Ocampo F."/>
            <person name="Quiroz Castaneda R.E."/>
            <person name="Rojas Lopez X."/>
        </authorList>
    </citation>
    <scope>NUCLEOTIDE SEQUENCE [LARGE SCALE GENOMIC DNA]</scope>
    <source>
        <strain evidence="2">INIFAP02</strain>
    </source>
</reference>